<dbReference type="CDD" id="cd01066">
    <property type="entry name" value="APP_MetAP"/>
    <property type="match status" value="1"/>
</dbReference>
<evidence type="ECO:0000259" key="1">
    <source>
        <dbReference type="Pfam" id="PF00557"/>
    </source>
</evidence>
<dbReference type="Proteomes" id="UP000613011">
    <property type="component" value="Unassembled WGS sequence"/>
</dbReference>
<dbReference type="Pfam" id="PF00557">
    <property type="entry name" value="Peptidase_M24"/>
    <property type="match status" value="1"/>
</dbReference>
<dbReference type="EMBL" id="JAEQNA010000001">
    <property type="protein sequence ID" value="MBL0419322.1"/>
    <property type="molecule type" value="Genomic_DNA"/>
</dbReference>
<dbReference type="Gene3D" id="3.90.230.10">
    <property type="entry name" value="Creatinase/methionine aminopeptidase superfamily"/>
    <property type="match status" value="1"/>
</dbReference>
<dbReference type="SUPFAM" id="SSF53092">
    <property type="entry name" value="Creatinase/prolidase N-terminal domain"/>
    <property type="match status" value="1"/>
</dbReference>
<accession>A0A936ZE84</accession>
<keyword evidence="2" id="KW-0645">Protease</keyword>
<dbReference type="GO" id="GO:0004177">
    <property type="term" value="F:aminopeptidase activity"/>
    <property type="evidence" value="ECO:0007669"/>
    <property type="project" value="UniProtKB-KW"/>
</dbReference>
<name>A0A936ZE84_9BURK</name>
<dbReference type="PANTHER" id="PTHR46112:SF2">
    <property type="entry name" value="XAA-PRO AMINOPEPTIDASE P-RELATED"/>
    <property type="match status" value="1"/>
</dbReference>
<dbReference type="AlphaFoldDB" id="A0A936ZE84"/>
<sequence>MSARERPATVGPVLTLGERDRRWAGLRQLMAQRGIDAIVVGSFQGRERLESYLVDDFIDGVVLLDHAHEPTVIGFATARISRAFESERRGWPVWTSDYRVGNGAAGVVKLLAERKLGAACIGVVGFGPTAPGEADGLIPLGVWRVLSEGCPQARWVDFTRDFTDFMLVKSAEELELLRYAAQVSERACQVMAEACVPGVSEAEVYAEVTREVLRNGCELRYPFLSLQSGPDNIGWGVPRWTFRAEHARTLARGDLVQAEIHTTYGGQEAQVQMCVALEPVHDDVRRCEEVARAAYRRGVQAVRPGASFADVARAMEEPIAQSGCWSKTPLLHTLTFGGTAFTPVNRGQLAGTREERVEGGQMPGVRRGELVLREGMGLELEPNACLGMRRVNIGAGVVVSAGGAVELNELPTRVFYRA</sequence>
<keyword evidence="2" id="KW-0031">Aminopeptidase</keyword>
<dbReference type="InterPro" id="IPR036005">
    <property type="entry name" value="Creatinase/aminopeptidase-like"/>
</dbReference>
<comment type="caution">
    <text evidence="2">The sequence shown here is derived from an EMBL/GenBank/DDBJ whole genome shotgun (WGS) entry which is preliminary data.</text>
</comment>
<gene>
    <name evidence="2" type="ORF">JI739_03075</name>
</gene>
<dbReference type="RefSeq" id="WP_201682363.1">
    <property type="nucleotide sequence ID" value="NZ_JAEQNA010000001.1"/>
</dbReference>
<keyword evidence="2" id="KW-0378">Hydrolase</keyword>
<organism evidence="2 3">
    <name type="scientific">Ramlibacter aurantiacus</name>
    <dbReference type="NCBI Taxonomy" id="2801330"/>
    <lineage>
        <taxon>Bacteria</taxon>
        <taxon>Pseudomonadati</taxon>
        <taxon>Pseudomonadota</taxon>
        <taxon>Betaproteobacteria</taxon>
        <taxon>Burkholderiales</taxon>
        <taxon>Comamonadaceae</taxon>
        <taxon>Ramlibacter</taxon>
    </lineage>
</organism>
<proteinExistence type="predicted"/>
<dbReference type="PANTHER" id="PTHR46112">
    <property type="entry name" value="AMINOPEPTIDASE"/>
    <property type="match status" value="1"/>
</dbReference>
<feature type="domain" description="Peptidase M24" evidence="1">
    <location>
        <begin position="175"/>
        <end position="385"/>
    </location>
</feature>
<protein>
    <submittedName>
        <fullName evidence="2">Aminopeptidase P family protein</fullName>
    </submittedName>
</protein>
<dbReference type="InterPro" id="IPR000994">
    <property type="entry name" value="Pept_M24"/>
</dbReference>
<keyword evidence="3" id="KW-1185">Reference proteome</keyword>
<evidence type="ECO:0000313" key="3">
    <source>
        <dbReference type="Proteomes" id="UP000613011"/>
    </source>
</evidence>
<evidence type="ECO:0000313" key="2">
    <source>
        <dbReference type="EMBL" id="MBL0419322.1"/>
    </source>
</evidence>
<dbReference type="Gene3D" id="3.40.350.10">
    <property type="entry name" value="Creatinase/prolidase N-terminal domain"/>
    <property type="match status" value="1"/>
</dbReference>
<dbReference type="InterPro" id="IPR050659">
    <property type="entry name" value="Peptidase_M24B"/>
</dbReference>
<reference evidence="2" key="1">
    <citation type="submission" date="2021-01" db="EMBL/GenBank/DDBJ databases">
        <title>Ramlibacter sp. strain AW1 16S ribosomal RNA gene Genome sequencing and assembly.</title>
        <authorList>
            <person name="Kang M."/>
        </authorList>
    </citation>
    <scope>NUCLEOTIDE SEQUENCE</scope>
    <source>
        <strain evidence="2">AW1</strain>
    </source>
</reference>
<dbReference type="SUPFAM" id="SSF55920">
    <property type="entry name" value="Creatinase/aminopeptidase"/>
    <property type="match status" value="1"/>
</dbReference>
<dbReference type="InterPro" id="IPR029149">
    <property type="entry name" value="Creatin/AminoP/Spt16_N"/>
</dbReference>